<proteinExistence type="predicted"/>
<organism evidence="1 2">
    <name type="scientific">Fusicatenibacter saccharivorans</name>
    <dbReference type="NCBI Taxonomy" id="1150298"/>
    <lineage>
        <taxon>Bacteria</taxon>
        <taxon>Bacillati</taxon>
        <taxon>Bacillota</taxon>
        <taxon>Clostridia</taxon>
        <taxon>Lachnospirales</taxon>
        <taxon>Lachnospiraceae</taxon>
        <taxon>Fusicatenibacter</taxon>
    </lineage>
</organism>
<protein>
    <submittedName>
        <fullName evidence="1">Transposase</fullName>
    </submittedName>
</protein>
<evidence type="ECO:0000313" key="1">
    <source>
        <dbReference type="EMBL" id="MCG4767409.1"/>
    </source>
</evidence>
<accession>A0AAE3F5S3</accession>
<name>A0AAE3F5S3_9FIRM</name>
<gene>
    <name evidence="1" type="ORF">L0N21_18225</name>
</gene>
<feature type="non-terminal residue" evidence="1">
    <location>
        <position position="1"/>
    </location>
</feature>
<feature type="non-terminal residue" evidence="1">
    <location>
        <position position="99"/>
    </location>
</feature>
<dbReference type="EMBL" id="JAKNFS010000089">
    <property type="protein sequence ID" value="MCG4767409.1"/>
    <property type="molecule type" value="Genomic_DNA"/>
</dbReference>
<sequence>YRENTEEKDAAFLKLYDGHDWKWFAVWLKHTDMEYLRKHWSGKKASAPTLEKKHHKYFLRFTYAEEVSLNQTPVKEQTICSVDLGINTDAVCTIMRPDG</sequence>
<reference evidence="1" key="1">
    <citation type="submission" date="2022-01" db="EMBL/GenBank/DDBJ databases">
        <title>Collection of gut derived symbiotic bacterial strains cultured from healthy donors.</title>
        <authorList>
            <person name="Lin H."/>
            <person name="Kohout C."/>
            <person name="Waligurski E."/>
            <person name="Pamer E.G."/>
        </authorList>
    </citation>
    <scope>NUCLEOTIDE SEQUENCE</scope>
    <source>
        <strain evidence="1">DFI.5.49</strain>
    </source>
</reference>
<dbReference type="Proteomes" id="UP001199915">
    <property type="component" value="Unassembled WGS sequence"/>
</dbReference>
<evidence type="ECO:0000313" key="2">
    <source>
        <dbReference type="Proteomes" id="UP001199915"/>
    </source>
</evidence>
<comment type="caution">
    <text evidence="1">The sequence shown here is derived from an EMBL/GenBank/DDBJ whole genome shotgun (WGS) entry which is preliminary data.</text>
</comment>
<dbReference type="AlphaFoldDB" id="A0AAE3F5S3"/>